<dbReference type="PANTHER" id="PTHR31694:SF26">
    <property type="entry name" value="OS05G0151100 PROTEIN"/>
    <property type="match status" value="1"/>
</dbReference>
<proteinExistence type="predicted"/>
<keyword evidence="1" id="KW-0732">Signal</keyword>
<evidence type="ECO:0008006" key="4">
    <source>
        <dbReference type="Google" id="ProtNLM"/>
    </source>
</evidence>
<protein>
    <recommendedName>
        <fullName evidence="4">Desiccation-related protein PCC13-62</fullName>
    </recommendedName>
</protein>
<accession>A0AAD4T0M5</accession>
<reference evidence="2" key="1">
    <citation type="submission" date="2022-04" db="EMBL/GenBank/DDBJ databases">
        <title>A functionally conserved STORR gene fusion in Papaver species that diverged 16.8 million years ago.</title>
        <authorList>
            <person name="Catania T."/>
        </authorList>
    </citation>
    <scope>NUCLEOTIDE SEQUENCE</scope>
    <source>
        <strain evidence="2">S-188037</strain>
    </source>
</reference>
<sequence length="320" mass="35140">MDTSLSNFFLSALFMLMFSVMNSVGFPLTVEPICGPTHPPDAVAIYPDDVHLLQFSLNLEHLLAEFYLYGALGYGLDKIAPELVMGGPPPIGAQKANLDKLVSGIIEEFGYQQVGHIRAIKTTVGGFPRPLVDLSASIFAKIMNNAFGYSLDPPFDPYANSLNFMLAAYVIPYYGINTYVGANPFIKGWKTKKLLAGLLGVAAGQDAVIRMYLYERADYKVYPYDHTVAKFTERISALSNALGMCGIKDEGIRVPPYLGAENRTTSNVLSADYNSLYYARTAREVLRIVYATGSEHVPGGFFPKGESGKIARELLNHYES</sequence>
<evidence type="ECO:0000313" key="3">
    <source>
        <dbReference type="Proteomes" id="UP001202328"/>
    </source>
</evidence>
<name>A0AAD4T0M5_9MAGN</name>
<dbReference type="EMBL" id="JAJJMB010007553">
    <property type="protein sequence ID" value="KAI3929954.1"/>
    <property type="molecule type" value="Genomic_DNA"/>
</dbReference>
<evidence type="ECO:0000313" key="2">
    <source>
        <dbReference type="EMBL" id="KAI3929954.1"/>
    </source>
</evidence>
<dbReference type="InterPro" id="IPR052965">
    <property type="entry name" value="Pigment-catalase-like"/>
</dbReference>
<gene>
    <name evidence="2" type="ORF">MKW98_004108</name>
</gene>
<dbReference type="PANTHER" id="PTHR31694">
    <property type="entry name" value="DESICCATION-LIKE PROTEIN"/>
    <property type="match status" value="1"/>
</dbReference>
<keyword evidence="3" id="KW-1185">Reference proteome</keyword>
<evidence type="ECO:0000256" key="1">
    <source>
        <dbReference type="SAM" id="SignalP"/>
    </source>
</evidence>
<dbReference type="AlphaFoldDB" id="A0AAD4T0M5"/>
<feature type="signal peptide" evidence="1">
    <location>
        <begin position="1"/>
        <end position="25"/>
    </location>
</feature>
<feature type="chain" id="PRO_5042209787" description="Desiccation-related protein PCC13-62" evidence="1">
    <location>
        <begin position="26"/>
        <end position="320"/>
    </location>
</feature>
<dbReference type="Proteomes" id="UP001202328">
    <property type="component" value="Unassembled WGS sequence"/>
</dbReference>
<comment type="caution">
    <text evidence="2">The sequence shown here is derived from an EMBL/GenBank/DDBJ whole genome shotgun (WGS) entry which is preliminary data.</text>
</comment>
<organism evidence="2 3">
    <name type="scientific">Papaver atlanticum</name>
    <dbReference type="NCBI Taxonomy" id="357466"/>
    <lineage>
        <taxon>Eukaryota</taxon>
        <taxon>Viridiplantae</taxon>
        <taxon>Streptophyta</taxon>
        <taxon>Embryophyta</taxon>
        <taxon>Tracheophyta</taxon>
        <taxon>Spermatophyta</taxon>
        <taxon>Magnoliopsida</taxon>
        <taxon>Ranunculales</taxon>
        <taxon>Papaveraceae</taxon>
        <taxon>Papaveroideae</taxon>
        <taxon>Papaver</taxon>
    </lineage>
</organism>
<dbReference type="Pfam" id="PF13668">
    <property type="entry name" value="Ferritin_2"/>
    <property type="match status" value="1"/>
</dbReference>